<evidence type="ECO:0000313" key="4">
    <source>
        <dbReference type="Proteomes" id="UP000014760"/>
    </source>
</evidence>
<proteinExistence type="predicted"/>
<evidence type="ECO:0000313" key="2">
    <source>
        <dbReference type="EMBL" id="ELT98584.1"/>
    </source>
</evidence>
<sequence length="120" mass="13621">MGPKSKDIGTTVSNAEFVEIENEYDEIQDISRKPRDLPPSAITKKTQDITYYNPSPKASNSDANHVVLPATGGSMFGSNKVLCEEEWQNKGIKKFTATINKERHQEEREYVNQFQTKKVQ</sequence>
<protein>
    <submittedName>
        <fullName evidence="2 3">Uncharacterized protein</fullName>
    </submittedName>
</protein>
<dbReference type="Proteomes" id="UP000014760">
    <property type="component" value="Unassembled WGS sequence"/>
</dbReference>
<name>R7TXW4_CAPTE</name>
<keyword evidence="4" id="KW-1185">Reference proteome</keyword>
<dbReference type="AlphaFoldDB" id="R7TXW4"/>
<dbReference type="EMBL" id="KB307754">
    <property type="protein sequence ID" value="ELT98584.1"/>
    <property type="molecule type" value="Genomic_DNA"/>
</dbReference>
<gene>
    <name evidence="2" type="ORF">CAPTEDRAFT_218288</name>
</gene>
<dbReference type="HOGENOM" id="CLU_2051851_0_0_1"/>
<reference evidence="4" key="1">
    <citation type="submission" date="2012-12" db="EMBL/GenBank/DDBJ databases">
        <authorList>
            <person name="Hellsten U."/>
            <person name="Grimwood J."/>
            <person name="Chapman J.A."/>
            <person name="Shapiro H."/>
            <person name="Aerts A."/>
            <person name="Otillar R.P."/>
            <person name="Terry A.Y."/>
            <person name="Boore J.L."/>
            <person name="Simakov O."/>
            <person name="Marletaz F."/>
            <person name="Cho S.-J."/>
            <person name="Edsinger-Gonzales E."/>
            <person name="Havlak P."/>
            <person name="Kuo D.-H."/>
            <person name="Larsson T."/>
            <person name="Lv J."/>
            <person name="Arendt D."/>
            <person name="Savage R."/>
            <person name="Osoegawa K."/>
            <person name="de Jong P."/>
            <person name="Lindberg D.R."/>
            <person name="Seaver E.C."/>
            <person name="Weisblat D.A."/>
            <person name="Putnam N.H."/>
            <person name="Grigoriev I.V."/>
            <person name="Rokhsar D.S."/>
        </authorList>
    </citation>
    <scope>NUCLEOTIDE SEQUENCE</scope>
    <source>
        <strain evidence="4">I ESC-2004</strain>
    </source>
</reference>
<organism evidence="2">
    <name type="scientific">Capitella teleta</name>
    <name type="common">Polychaete worm</name>
    <dbReference type="NCBI Taxonomy" id="283909"/>
    <lineage>
        <taxon>Eukaryota</taxon>
        <taxon>Metazoa</taxon>
        <taxon>Spiralia</taxon>
        <taxon>Lophotrochozoa</taxon>
        <taxon>Annelida</taxon>
        <taxon>Polychaeta</taxon>
        <taxon>Sedentaria</taxon>
        <taxon>Scolecida</taxon>
        <taxon>Capitellidae</taxon>
        <taxon>Capitella</taxon>
    </lineage>
</organism>
<dbReference type="EMBL" id="AMQN01010410">
    <property type="status" value="NOT_ANNOTATED_CDS"/>
    <property type="molecule type" value="Genomic_DNA"/>
</dbReference>
<dbReference type="EMBL" id="AMQN01010409">
    <property type="status" value="NOT_ANNOTATED_CDS"/>
    <property type="molecule type" value="Genomic_DNA"/>
</dbReference>
<reference evidence="2 4" key="2">
    <citation type="journal article" date="2013" name="Nature">
        <title>Insights into bilaterian evolution from three spiralian genomes.</title>
        <authorList>
            <person name="Simakov O."/>
            <person name="Marletaz F."/>
            <person name="Cho S.J."/>
            <person name="Edsinger-Gonzales E."/>
            <person name="Havlak P."/>
            <person name="Hellsten U."/>
            <person name="Kuo D.H."/>
            <person name="Larsson T."/>
            <person name="Lv J."/>
            <person name="Arendt D."/>
            <person name="Savage R."/>
            <person name="Osoegawa K."/>
            <person name="de Jong P."/>
            <person name="Grimwood J."/>
            <person name="Chapman J.A."/>
            <person name="Shapiro H."/>
            <person name="Aerts A."/>
            <person name="Otillar R.P."/>
            <person name="Terry A.Y."/>
            <person name="Boore J.L."/>
            <person name="Grigoriev I.V."/>
            <person name="Lindberg D.R."/>
            <person name="Seaver E.C."/>
            <person name="Weisblat D.A."/>
            <person name="Putnam N.H."/>
            <person name="Rokhsar D.S."/>
        </authorList>
    </citation>
    <scope>NUCLEOTIDE SEQUENCE</scope>
    <source>
        <strain evidence="2 4">I ESC-2004</strain>
    </source>
</reference>
<evidence type="ECO:0000256" key="1">
    <source>
        <dbReference type="SAM" id="MobiDB-lite"/>
    </source>
</evidence>
<evidence type="ECO:0000313" key="3">
    <source>
        <dbReference type="EnsemblMetazoa" id="CapteP218288"/>
    </source>
</evidence>
<feature type="region of interest" description="Disordered" evidence="1">
    <location>
        <begin position="29"/>
        <end position="65"/>
    </location>
</feature>
<reference evidence="3" key="3">
    <citation type="submission" date="2015-06" db="UniProtKB">
        <authorList>
            <consortium name="EnsemblMetazoa"/>
        </authorList>
    </citation>
    <scope>IDENTIFICATION</scope>
</reference>
<dbReference type="EMBL" id="AMQN01010411">
    <property type="status" value="NOT_ANNOTATED_CDS"/>
    <property type="molecule type" value="Genomic_DNA"/>
</dbReference>
<feature type="compositionally biased region" description="Polar residues" evidence="1">
    <location>
        <begin position="48"/>
        <end position="63"/>
    </location>
</feature>
<accession>R7TXW4</accession>
<dbReference type="EnsemblMetazoa" id="CapteT218288">
    <property type="protein sequence ID" value="CapteP218288"/>
    <property type="gene ID" value="CapteG218288"/>
</dbReference>
<dbReference type="EMBL" id="AMQN01010408">
    <property type="status" value="NOT_ANNOTATED_CDS"/>
    <property type="molecule type" value="Genomic_DNA"/>
</dbReference>